<feature type="transmembrane region" description="Helical" evidence="1">
    <location>
        <begin position="320"/>
        <end position="340"/>
    </location>
</feature>
<keyword evidence="1" id="KW-0812">Transmembrane</keyword>
<protein>
    <submittedName>
        <fullName evidence="2">ABC-2 family transporter protein</fullName>
    </submittedName>
</protein>
<dbReference type="PANTHER" id="PTHR37305:SF1">
    <property type="entry name" value="MEMBRANE PROTEIN"/>
    <property type="match status" value="1"/>
</dbReference>
<dbReference type="AlphaFoldDB" id="A0A6N3GRZ6"/>
<organism evidence="2">
    <name type="scientific">Clostridium tertium</name>
    <dbReference type="NCBI Taxonomy" id="1559"/>
    <lineage>
        <taxon>Bacteria</taxon>
        <taxon>Bacillati</taxon>
        <taxon>Bacillota</taxon>
        <taxon>Clostridia</taxon>
        <taxon>Eubacteriales</taxon>
        <taxon>Clostridiaceae</taxon>
        <taxon>Clostridium</taxon>
    </lineage>
</organism>
<feature type="transmembrane region" description="Helical" evidence="1">
    <location>
        <begin position="233"/>
        <end position="259"/>
    </location>
</feature>
<feature type="transmembrane region" description="Helical" evidence="1">
    <location>
        <begin position="16"/>
        <end position="34"/>
    </location>
</feature>
<evidence type="ECO:0000313" key="2">
    <source>
        <dbReference type="EMBL" id="VYU66701.1"/>
    </source>
</evidence>
<dbReference type="EMBL" id="CACRTO010000049">
    <property type="protein sequence ID" value="VYU66701.1"/>
    <property type="molecule type" value="Genomic_DNA"/>
</dbReference>
<accession>A0A6N3GRZ6</accession>
<feature type="transmembrane region" description="Helical" evidence="1">
    <location>
        <begin position="194"/>
        <end position="212"/>
    </location>
</feature>
<dbReference type="PANTHER" id="PTHR37305">
    <property type="entry name" value="INTEGRAL MEMBRANE PROTEIN-RELATED"/>
    <property type="match status" value="1"/>
</dbReference>
<gene>
    <name evidence="2" type="ORF">CTLFYP3_00042</name>
</gene>
<sequence>MRLLGLELKRVLKTRATWILLLGAVICSVLFAYIPTTFMYYTDNNGQTFEGVSAIRRYKEIREEISGEVTPEKIQYAIESVQETLRENGVKDIYELPSDVYKEKYLPYAPLIKSVLEVNVNPVTGMEPEIMDLNPDKAKDFYEDSLEKLISLMEMEQPNSDMAQKDAIERFSNVPKPFYYYSGITADAMDYQPLLLFIIMLCCSIIAAPIFSSDYQTEADSILRCTKYGRNSLAVTKILSAFLISGVAFTICALIWILVTNSLFGWESLQTSIQMLFSINILVPWTVGQMQWILIIVSGILLSAMLSFVLFLSSICKTQVASLTGTLVTCILPIFLPAILPGSIGSWVHSIWPSGGLALQNSILYDFAGFDYLNIGSFSIWVPYAVIIVAIIQIPLFLSLTVYSYNHHKLD</sequence>
<name>A0A6N3GRZ6_9CLOT</name>
<feature type="transmembrane region" description="Helical" evidence="1">
    <location>
        <begin position="381"/>
        <end position="405"/>
    </location>
</feature>
<keyword evidence="1" id="KW-0472">Membrane</keyword>
<keyword evidence="1" id="KW-1133">Transmembrane helix</keyword>
<evidence type="ECO:0000256" key="1">
    <source>
        <dbReference type="SAM" id="Phobius"/>
    </source>
</evidence>
<feature type="transmembrane region" description="Helical" evidence="1">
    <location>
        <begin position="292"/>
        <end position="313"/>
    </location>
</feature>
<reference evidence="2" key="1">
    <citation type="submission" date="2019-11" db="EMBL/GenBank/DDBJ databases">
        <authorList>
            <person name="Feng L."/>
        </authorList>
    </citation>
    <scope>NUCLEOTIDE SEQUENCE</scope>
    <source>
        <strain evidence="2">CTertiumLFYP3</strain>
    </source>
</reference>
<proteinExistence type="predicted"/>